<name>A0A397VFF1_9GLOM</name>
<dbReference type="InterPro" id="IPR011993">
    <property type="entry name" value="PH-like_dom_sf"/>
</dbReference>
<dbReference type="PROSITE" id="PS50105">
    <property type="entry name" value="SAM_DOMAIN"/>
    <property type="match status" value="1"/>
</dbReference>
<dbReference type="SMART" id="SM00233">
    <property type="entry name" value="PH"/>
    <property type="match status" value="1"/>
</dbReference>
<dbReference type="Pfam" id="PF14604">
    <property type="entry name" value="SH3_9"/>
    <property type="match status" value="1"/>
</dbReference>
<feature type="region of interest" description="Disordered" evidence="4">
    <location>
        <begin position="127"/>
        <end position="146"/>
    </location>
</feature>
<keyword evidence="9" id="KW-1185">Reference proteome</keyword>
<evidence type="ECO:0000259" key="7">
    <source>
        <dbReference type="PROSITE" id="PS50105"/>
    </source>
</evidence>
<dbReference type="SUPFAM" id="SSF50044">
    <property type="entry name" value="SH3-domain"/>
    <property type="match status" value="1"/>
</dbReference>
<dbReference type="Gene3D" id="2.30.30.40">
    <property type="entry name" value="SH3 Domains"/>
    <property type="match status" value="1"/>
</dbReference>
<evidence type="ECO:0000256" key="3">
    <source>
        <dbReference type="PROSITE-ProRule" id="PRU00192"/>
    </source>
</evidence>
<gene>
    <name evidence="8" type="ORF">C2G38_2085290</name>
</gene>
<evidence type="ECO:0000259" key="6">
    <source>
        <dbReference type="PROSITE" id="PS50003"/>
    </source>
</evidence>
<feature type="compositionally biased region" description="Polar residues" evidence="4">
    <location>
        <begin position="400"/>
        <end position="421"/>
    </location>
</feature>
<sequence>MNEVVYAIHPFEAESEDEVSFQFGQPIIVLEKDELYGDGWWKGKNIHGRIGLFPMNHTSYSKPISRNKLENNTNSFYSQMVATPNETLNSNNSDLNTPSPLFRMPTPSIEETIDDIQNKLRKMSIKTNEKPLSPETPDSLQYQWSPKQSRRSKLFLSSSSSRSVSSISTSSHRQSTPNDFLPSPRQSIQTKDHPSTWDVRQVCRWLDESGFGSEINNFIDNDITGDVLIELHLSTLKELNVISFGKRVHIMNAINALKAKYSIGVGPDDDISDTDEQPNSVQTYAPTPVYHFQPKYYNSSSPALGRHTVNEEFRKFPGLPLSPRNSAGNHLPHSAYFTQLKRIDDVDVTNDANVTNVTNSGMISPKSKKNNILSKWNSLRKPKDKRDKPRSSSEGGYDINLNNEITSQDNLIRSRPSSPSFEKSRGLRFGRKKYSERNSVVESPKQSLDISRPESPFQSNKWETLEDLNSMDLDVLKSMGEPDYEGWLKKQGDKYKTWKSRYFILKGVDLYYLKNNKDIHRPKLKGHIDLTGYRVYTDENISPGKYGFKIVHDVLRTHFFAHEDIDVMKGWVKAMMKATISRDLNAPVISSSNINTVPLADARKMSPRPPQPRRPSFSAATVISKIESPVLRAPSPTYIKEKPNTYITTMGSSSTTYIQSAPMYPR</sequence>
<dbReference type="Pfam" id="PF07647">
    <property type="entry name" value="SAM_2"/>
    <property type="match status" value="1"/>
</dbReference>
<reference evidence="8 9" key="1">
    <citation type="submission" date="2018-06" db="EMBL/GenBank/DDBJ databases">
        <title>Comparative genomics reveals the genomic features of Rhizophagus irregularis, R. cerebriforme, R. diaphanum and Gigaspora rosea, and their symbiotic lifestyle signature.</title>
        <authorList>
            <person name="Morin E."/>
            <person name="San Clemente H."/>
            <person name="Chen E.C.H."/>
            <person name="De La Providencia I."/>
            <person name="Hainaut M."/>
            <person name="Kuo A."/>
            <person name="Kohler A."/>
            <person name="Murat C."/>
            <person name="Tang N."/>
            <person name="Roy S."/>
            <person name="Loubradou J."/>
            <person name="Henrissat B."/>
            <person name="Grigoriev I.V."/>
            <person name="Corradi N."/>
            <person name="Roux C."/>
            <person name="Martin F.M."/>
        </authorList>
    </citation>
    <scope>NUCLEOTIDE SEQUENCE [LARGE SCALE GENOMIC DNA]</scope>
    <source>
        <strain evidence="8 9">DAOM 194757</strain>
    </source>
</reference>
<feature type="domain" description="PH" evidence="6">
    <location>
        <begin position="481"/>
        <end position="580"/>
    </location>
</feature>
<evidence type="ECO:0000256" key="4">
    <source>
        <dbReference type="SAM" id="MobiDB-lite"/>
    </source>
</evidence>
<keyword evidence="2" id="KW-0597">Phosphoprotein</keyword>
<organism evidence="8 9">
    <name type="scientific">Gigaspora rosea</name>
    <dbReference type="NCBI Taxonomy" id="44941"/>
    <lineage>
        <taxon>Eukaryota</taxon>
        <taxon>Fungi</taxon>
        <taxon>Fungi incertae sedis</taxon>
        <taxon>Mucoromycota</taxon>
        <taxon>Glomeromycotina</taxon>
        <taxon>Glomeromycetes</taxon>
        <taxon>Diversisporales</taxon>
        <taxon>Gigasporaceae</taxon>
        <taxon>Gigaspora</taxon>
    </lineage>
</organism>
<dbReference type="InterPro" id="IPR045188">
    <property type="entry name" value="Boi1/Boi2-like"/>
</dbReference>
<dbReference type="PROSITE" id="PS50002">
    <property type="entry name" value="SH3"/>
    <property type="match status" value="1"/>
</dbReference>
<evidence type="ECO:0000256" key="2">
    <source>
        <dbReference type="ARBA" id="ARBA00022553"/>
    </source>
</evidence>
<dbReference type="GO" id="GO:0001881">
    <property type="term" value="P:receptor recycling"/>
    <property type="evidence" value="ECO:0007669"/>
    <property type="project" value="TreeGrafter"/>
</dbReference>
<keyword evidence="1 3" id="KW-0728">SH3 domain</keyword>
<dbReference type="GO" id="GO:0005829">
    <property type="term" value="C:cytosol"/>
    <property type="evidence" value="ECO:0007669"/>
    <property type="project" value="GOC"/>
</dbReference>
<protein>
    <submittedName>
        <fullName evidence="8">Uncharacterized protein</fullName>
    </submittedName>
</protein>
<evidence type="ECO:0000256" key="1">
    <source>
        <dbReference type="ARBA" id="ARBA00022443"/>
    </source>
</evidence>
<feature type="domain" description="SAM" evidence="7">
    <location>
        <begin position="197"/>
        <end position="260"/>
    </location>
</feature>
<dbReference type="GO" id="GO:0005802">
    <property type="term" value="C:trans-Golgi network"/>
    <property type="evidence" value="ECO:0007669"/>
    <property type="project" value="TreeGrafter"/>
</dbReference>
<dbReference type="PANTHER" id="PTHR22902:SF27">
    <property type="entry name" value="PLECKSTRIN HOMOLOGY DOMAIN-CONTAINING FAMILY A MEMBER 3"/>
    <property type="match status" value="1"/>
</dbReference>
<evidence type="ECO:0000313" key="9">
    <source>
        <dbReference type="Proteomes" id="UP000266673"/>
    </source>
</evidence>
<dbReference type="STRING" id="44941.A0A397VFF1"/>
<dbReference type="GO" id="GO:0042147">
    <property type="term" value="P:retrograde transport, endosome to Golgi"/>
    <property type="evidence" value="ECO:0007669"/>
    <property type="project" value="TreeGrafter"/>
</dbReference>
<comment type="caution">
    <text evidence="8">The sequence shown here is derived from an EMBL/GenBank/DDBJ whole genome shotgun (WGS) entry which is preliminary data.</text>
</comment>
<dbReference type="GO" id="GO:0007032">
    <property type="term" value="P:endosome organization"/>
    <property type="evidence" value="ECO:0007669"/>
    <property type="project" value="TreeGrafter"/>
</dbReference>
<dbReference type="SUPFAM" id="SSF50729">
    <property type="entry name" value="PH domain-like"/>
    <property type="match status" value="1"/>
</dbReference>
<dbReference type="OrthoDB" id="73680at2759"/>
<feature type="domain" description="SH3" evidence="5">
    <location>
        <begin position="1"/>
        <end position="63"/>
    </location>
</feature>
<dbReference type="SUPFAM" id="SSF47769">
    <property type="entry name" value="SAM/Pointed domain"/>
    <property type="match status" value="1"/>
</dbReference>
<dbReference type="GO" id="GO:0005769">
    <property type="term" value="C:early endosome"/>
    <property type="evidence" value="ECO:0007669"/>
    <property type="project" value="TreeGrafter"/>
</dbReference>
<evidence type="ECO:0000313" key="8">
    <source>
        <dbReference type="EMBL" id="RIB18593.1"/>
    </source>
</evidence>
<dbReference type="InterPro" id="IPR001660">
    <property type="entry name" value="SAM"/>
</dbReference>
<dbReference type="InterPro" id="IPR013761">
    <property type="entry name" value="SAM/pointed_sf"/>
</dbReference>
<proteinExistence type="predicted"/>
<dbReference type="InterPro" id="IPR036028">
    <property type="entry name" value="SH3-like_dom_sf"/>
</dbReference>
<feature type="compositionally biased region" description="Polar residues" evidence="4">
    <location>
        <begin position="437"/>
        <end position="449"/>
    </location>
</feature>
<dbReference type="CDD" id="cd00174">
    <property type="entry name" value="SH3"/>
    <property type="match status" value="1"/>
</dbReference>
<dbReference type="Gene3D" id="1.10.150.50">
    <property type="entry name" value="Transcription Factor, Ets-1"/>
    <property type="match status" value="1"/>
</dbReference>
<feature type="region of interest" description="Disordered" evidence="4">
    <location>
        <begin position="164"/>
        <end position="194"/>
    </location>
</feature>
<dbReference type="GO" id="GO:0055037">
    <property type="term" value="C:recycling endosome"/>
    <property type="evidence" value="ECO:0007669"/>
    <property type="project" value="TreeGrafter"/>
</dbReference>
<dbReference type="PANTHER" id="PTHR22902">
    <property type="entry name" value="SESQUIPEDALIAN"/>
    <property type="match status" value="1"/>
</dbReference>
<dbReference type="InterPro" id="IPR001849">
    <property type="entry name" value="PH_domain"/>
</dbReference>
<dbReference type="CDD" id="cd09535">
    <property type="entry name" value="SAM_BOI-like_fungal"/>
    <property type="match status" value="1"/>
</dbReference>
<dbReference type="EMBL" id="QKWP01000531">
    <property type="protein sequence ID" value="RIB18593.1"/>
    <property type="molecule type" value="Genomic_DNA"/>
</dbReference>
<dbReference type="InterPro" id="IPR001452">
    <property type="entry name" value="SH3_domain"/>
</dbReference>
<dbReference type="Gene3D" id="2.30.29.30">
    <property type="entry name" value="Pleckstrin-homology domain (PH domain)/Phosphotyrosine-binding domain (PTB)"/>
    <property type="match status" value="1"/>
</dbReference>
<feature type="compositionally biased region" description="Polar residues" evidence="4">
    <location>
        <begin position="136"/>
        <end position="146"/>
    </location>
</feature>
<dbReference type="SMART" id="SM00326">
    <property type="entry name" value="SH3"/>
    <property type="match status" value="1"/>
</dbReference>
<accession>A0A397VFF1</accession>
<dbReference type="AlphaFoldDB" id="A0A397VFF1"/>
<dbReference type="Proteomes" id="UP000266673">
    <property type="component" value="Unassembled WGS sequence"/>
</dbReference>
<dbReference type="Pfam" id="PF00169">
    <property type="entry name" value="PH"/>
    <property type="match status" value="1"/>
</dbReference>
<feature type="compositionally biased region" description="Low complexity" evidence="4">
    <location>
        <begin position="164"/>
        <end position="175"/>
    </location>
</feature>
<dbReference type="SMART" id="SM00454">
    <property type="entry name" value="SAM"/>
    <property type="match status" value="1"/>
</dbReference>
<dbReference type="PROSITE" id="PS50003">
    <property type="entry name" value="PH_DOMAIN"/>
    <property type="match status" value="1"/>
</dbReference>
<feature type="region of interest" description="Disordered" evidence="4">
    <location>
        <begin position="355"/>
        <end position="456"/>
    </location>
</feature>
<evidence type="ECO:0000259" key="5">
    <source>
        <dbReference type="PROSITE" id="PS50002"/>
    </source>
</evidence>